<evidence type="ECO:0000256" key="1">
    <source>
        <dbReference type="SAM" id="MobiDB-lite"/>
    </source>
</evidence>
<protein>
    <submittedName>
        <fullName evidence="2">Uncharacterized protein</fullName>
    </submittedName>
</protein>
<feature type="region of interest" description="Disordered" evidence="1">
    <location>
        <begin position="1"/>
        <end position="100"/>
    </location>
</feature>
<sequence length="192" mass="20637">MKSKSKSKGGKDQRKATPKTSGVTNNGSGIPTTHAYNPISGTFHTLETVLGATSTPTHDKSRFQNIDDPDELPSSLQGTVSECDSVSNNDSCSGESEDPKEKILNHSIRPDNVPGDVLAQISDIEVRYNCSKQEVERVVVACEGDLQKAENTLKSQKLESSVTQPKAEDDSTQISGLMMRSQGLPIASISMQ</sequence>
<accession>A0AAN9ETS7</accession>
<keyword evidence="3" id="KW-1185">Reference proteome</keyword>
<feature type="compositionally biased region" description="Polar residues" evidence="1">
    <location>
        <begin position="155"/>
        <end position="164"/>
    </location>
</feature>
<name>A0AAN9ETS7_CLITE</name>
<gene>
    <name evidence="2" type="ORF">RJT34_30033</name>
</gene>
<reference evidence="2 3" key="1">
    <citation type="submission" date="2024-01" db="EMBL/GenBank/DDBJ databases">
        <title>The genomes of 5 underutilized Papilionoideae crops provide insights into root nodulation and disease resistance.</title>
        <authorList>
            <person name="Yuan L."/>
        </authorList>
    </citation>
    <scope>NUCLEOTIDE SEQUENCE [LARGE SCALE GENOMIC DNA]</scope>
    <source>
        <strain evidence="2">LY-2023</strain>
        <tissue evidence="2">Leaf</tissue>
    </source>
</reference>
<dbReference type="PANTHER" id="PTHR35294">
    <property type="entry name" value="UBIQUITIN-ASSOCIATED/TRANSLATION ELONGATION FACTOR EF1B PROTEIN"/>
    <property type="match status" value="1"/>
</dbReference>
<feature type="compositionally biased region" description="Polar residues" evidence="1">
    <location>
        <begin position="74"/>
        <end position="94"/>
    </location>
</feature>
<dbReference type="AlphaFoldDB" id="A0AAN9ETS7"/>
<evidence type="ECO:0000313" key="2">
    <source>
        <dbReference type="EMBL" id="KAK7262460.1"/>
    </source>
</evidence>
<feature type="compositionally biased region" description="Polar residues" evidence="1">
    <location>
        <begin position="18"/>
        <end position="56"/>
    </location>
</feature>
<evidence type="ECO:0000313" key="3">
    <source>
        <dbReference type="Proteomes" id="UP001359559"/>
    </source>
</evidence>
<dbReference type="Proteomes" id="UP001359559">
    <property type="component" value="Unassembled WGS sequence"/>
</dbReference>
<organism evidence="2 3">
    <name type="scientific">Clitoria ternatea</name>
    <name type="common">Butterfly pea</name>
    <dbReference type="NCBI Taxonomy" id="43366"/>
    <lineage>
        <taxon>Eukaryota</taxon>
        <taxon>Viridiplantae</taxon>
        <taxon>Streptophyta</taxon>
        <taxon>Embryophyta</taxon>
        <taxon>Tracheophyta</taxon>
        <taxon>Spermatophyta</taxon>
        <taxon>Magnoliopsida</taxon>
        <taxon>eudicotyledons</taxon>
        <taxon>Gunneridae</taxon>
        <taxon>Pentapetalae</taxon>
        <taxon>rosids</taxon>
        <taxon>fabids</taxon>
        <taxon>Fabales</taxon>
        <taxon>Fabaceae</taxon>
        <taxon>Papilionoideae</taxon>
        <taxon>50 kb inversion clade</taxon>
        <taxon>NPAAA clade</taxon>
        <taxon>indigoferoid/millettioid clade</taxon>
        <taxon>Phaseoleae</taxon>
        <taxon>Clitoria</taxon>
    </lineage>
</organism>
<dbReference type="EMBL" id="JAYKXN010000008">
    <property type="protein sequence ID" value="KAK7262460.1"/>
    <property type="molecule type" value="Genomic_DNA"/>
</dbReference>
<dbReference type="PANTHER" id="PTHR35294:SF4">
    <property type="entry name" value="UBA DOMAIN-CONTAINING PROTEIN"/>
    <property type="match status" value="1"/>
</dbReference>
<proteinExistence type="predicted"/>
<feature type="region of interest" description="Disordered" evidence="1">
    <location>
        <begin position="155"/>
        <end position="175"/>
    </location>
</feature>
<comment type="caution">
    <text evidence="2">The sequence shown here is derived from an EMBL/GenBank/DDBJ whole genome shotgun (WGS) entry which is preliminary data.</text>
</comment>